<dbReference type="SMART" id="SM00052">
    <property type="entry name" value="EAL"/>
    <property type="match status" value="1"/>
</dbReference>
<sequence length="416" mass="47254">MEIFVARQPILTKTEEVIGYELLYRNSHNNDFTKIDGDVATIELLLNSFIGIGNKKISNGKKLFINFTRNLLIKRVPRLFSPEKIIIEILEDVEGDAEIIDAISEFKQLGYTIALDDFFLKDINKSLVTYADIIKVDFGQTSYAQRKIIQNIAQFNNITLLAEKVETRDEFNRALMEGYALFQGYFFSKPVILSTQDVPFYTNNYLGLLNELHSPEPSIDKLTAIIECDLSLSYKILKIVNTMDYFTRIKITSIKQAILTLGINELINLIAIISLSKQKDSSSVSNELLLRSLTRAKLCEALGEKLYGNTKKSECFMLGMFSLLDVILKQPLEKTLEVLPLSDDIKYALLGYQSPYNLLLDLIVAIEMADWSKLKLIAPIVAPKNLSKHYEDAILWATKINSNLDNEYDSEKAISK</sequence>
<dbReference type="AlphaFoldDB" id="A0A1S2M0C9"/>
<comment type="caution">
    <text evidence="3">The sequence shown here is derived from an EMBL/GenBank/DDBJ whole genome shotgun (WGS) entry which is preliminary data.</text>
</comment>
<dbReference type="SUPFAM" id="SSF141868">
    <property type="entry name" value="EAL domain-like"/>
    <property type="match status" value="1"/>
</dbReference>
<protein>
    <recommendedName>
        <fullName evidence="5">EAL domain-containing protein</fullName>
    </recommendedName>
</protein>
<dbReference type="PANTHER" id="PTHR33525">
    <property type="match status" value="1"/>
</dbReference>
<evidence type="ECO:0008006" key="5">
    <source>
        <dbReference type="Google" id="ProtNLM"/>
    </source>
</evidence>
<dbReference type="Gene3D" id="1.10.3210.10">
    <property type="entry name" value="Hypothetical protein af1432"/>
    <property type="match status" value="1"/>
</dbReference>
<dbReference type="InterPro" id="IPR014408">
    <property type="entry name" value="dGMP_Pdiesterase_EAL/HD-GYP"/>
</dbReference>
<reference evidence="3 4" key="1">
    <citation type="submission" date="2016-10" db="EMBL/GenBank/DDBJ databases">
        <title>Draft genome sequences of four alkaliphilic bacteria belonging to the Anaerobacillus genus.</title>
        <authorList>
            <person name="Bassil N.M."/>
            <person name="Lloyd J.R."/>
        </authorList>
    </citation>
    <scope>NUCLEOTIDE SEQUENCE [LARGE SCALE GENOMIC DNA]</scope>
    <source>
        <strain evidence="3 4">DSM 18345</strain>
    </source>
</reference>
<dbReference type="OrthoDB" id="9804751at2"/>
<dbReference type="InterPro" id="IPR013976">
    <property type="entry name" value="HDOD"/>
</dbReference>
<feature type="domain" description="HDOD" evidence="2">
    <location>
        <begin position="198"/>
        <end position="387"/>
    </location>
</feature>
<evidence type="ECO:0000313" key="3">
    <source>
        <dbReference type="EMBL" id="OIJ17407.1"/>
    </source>
</evidence>
<dbReference type="Pfam" id="PF00563">
    <property type="entry name" value="EAL"/>
    <property type="match status" value="1"/>
</dbReference>
<dbReference type="PIRSF" id="PIRSF003180">
    <property type="entry name" value="DiGMPpdiest_YuxH"/>
    <property type="match status" value="1"/>
</dbReference>
<dbReference type="RefSeq" id="WP_071308132.1">
    <property type="nucleotide sequence ID" value="NZ_MLQR01000001.1"/>
</dbReference>
<evidence type="ECO:0000259" key="1">
    <source>
        <dbReference type="PROSITE" id="PS50883"/>
    </source>
</evidence>
<dbReference type="InterPro" id="IPR035919">
    <property type="entry name" value="EAL_sf"/>
</dbReference>
<dbReference type="Pfam" id="PF08668">
    <property type="entry name" value="HDOD"/>
    <property type="match status" value="1"/>
</dbReference>
<accession>A0A1S2M0C9</accession>
<evidence type="ECO:0000259" key="2">
    <source>
        <dbReference type="PROSITE" id="PS51833"/>
    </source>
</evidence>
<keyword evidence="4" id="KW-1185">Reference proteome</keyword>
<proteinExistence type="predicted"/>
<dbReference type="SUPFAM" id="SSF109604">
    <property type="entry name" value="HD-domain/PDEase-like"/>
    <property type="match status" value="1"/>
</dbReference>
<dbReference type="Proteomes" id="UP000179524">
    <property type="component" value="Unassembled WGS sequence"/>
</dbReference>
<name>A0A1S2M0C9_9BACI</name>
<dbReference type="InterPro" id="IPR052340">
    <property type="entry name" value="RNase_Y/CdgJ"/>
</dbReference>
<dbReference type="EMBL" id="MLQR01000001">
    <property type="protein sequence ID" value="OIJ17407.1"/>
    <property type="molecule type" value="Genomic_DNA"/>
</dbReference>
<gene>
    <name evidence="3" type="ORF">BKP37_02580</name>
</gene>
<dbReference type="Gene3D" id="3.20.20.450">
    <property type="entry name" value="EAL domain"/>
    <property type="match status" value="1"/>
</dbReference>
<evidence type="ECO:0000313" key="4">
    <source>
        <dbReference type="Proteomes" id="UP000179524"/>
    </source>
</evidence>
<dbReference type="PROSITE" id="PS50883">
    <property type="entry name" value="EAL"/>
    <property type="match status" value="1"/>
</dbReference>
<feature type="domain" description="EAL" evidence="1">
    <location>
        <begin position="1"/>
        <end position="204"/>
    </location>
</feature>
<dbReference type="InterPro" id="IPR001633">
    <property type="entry name" value="EAL_dom"/>
</dbReference>
<dbReference type="PANTHER" id="PTHR33525:SF4">
    <property type="entry name" value="CYCLIC DI-GMP PHOSPHODIESTERASE CDGJ"/>
    <property type="match status" value="1"/>
</dbReference>
<dbReference type="PROSITE" id="PS51833">
    <property type="entry name" value="HDOD"/>
    <property type="match status" value="1"/>
</dbReference>
<organism evidence="3 4">
    <name type="scientific">Anaerobacillus alkalilacustris</name>
    <dbReference type="NCBI Taxonomy" id="393763"/>
    <lineage>
        <taxon>Bacteria</taxon>
        <taxon>Bacillati</taxon>
        <taxon>Bacillota</taxon>
        <taxon>Bacilli</taxon>
        <taxon>Bacillales</taxon>
        <taxon>Bacillaceae</taxon>
        <taxon>Anaerobacillus</taxon>
    </lineage>
</organism>